<proteinExistence type="predicted"/>
<organism evidence="1 2">
    <name type="scientific">Paxillus rubicundulus Ve08.2h10</name>
    <dbReference type="NCBI Taxonomy" id="930991"/>
    <lineage>
        <taxon>Eukaryota</taxon>
        <taxon>Fungi</taxon>
        <taxon>Dikarya</taxon>
        <taxon>Basidiomycota</taxon>
        <taxon>Agaricomycotina</taxon>
        <taxon>Agaricomycetes</taxon>
        <taxon>Agaricomycetidae</taxon>
        <taxon>Boletales</taxon>
        <taxon>Paxilineae</taxon>
        <taxon>Paxillaceae</taxon>
        <taxon>Paxillus</taxon>
    </lineage>
</organism>
<evidence type="ECO:0000313" key="2">
    <source>
        <dbReference type="Proteomes" id="UP000054538"/>
    </source>
</evidence>
<dbReference type="AlphaFoldDB" id="A0A0D0D678"/>
<dbReference type="HOGENOM" id="CLU_005726_1_1_1"/>
<name>A0A0D0D678_9AGAM</name>
<evidence type="ECO:0000313" key="1">
    <source>
        <dbReference type="EMBL" id="KIK72370.1"/>
    </source>
</evidence>
<keyword evidence="2" id="KW-1185">Reference proteome</keyword>
<dbReference type="InterPro" id="IPR036397">
    <property type="entry name" value="RNaseH_sf"/>
</dbReference>
<protein>
    <submittedName>
        <fullName evidence="1">Uncharacterized protein</fullName>
    </submittedName>
</protein>
<dbReference type="Proteomes" id="UP000054538">
    <property type="component" value="Unassembled WGS sequence"/>
</dbReference>
<dbReference type="OrthoDB" id="10039611at2759"/>
<dbReference type="PANTHER" id="PTHR35871:SF1">
    <property type="entry name" value="CXC1-LIKE CYSTEINE CLUSTER ASSOCIATED WITH KDZ TRANSPOSASES DOMAIN-CONTAINING PROTEIN"/>
    <property type="match status" value="1"/>
</dbReference>
<accession>A0A0D0D678</accession>
<reference evidence="2" key="2">
    <citation type="submission" date="2015-01" db="EMBL/GenBank/DDBJ databases">
        <title>Evolutionary Origins and Diversification of the Mycorrhizal Mutualists.</title>
        <authorList>
            <consortium name="DOE Joint Genome Institute"/>
            <consortium name="Mycorrhizal Genomics Consortium"/>
            <person name="Kohler A."/>
            <person name="Kuo A."/>
            <person name="Nagy L.G."/>
            <person name="Floudas D."/>
            <person name="Copeland A."/>
            <person name="Barry K.W."/>
            <person name="Cichocki N."/>
            <person name="Veneault-Fourrey C."/>
            <person name="LaButti K."/>
            <person name="Lindquist E.A."/>
            <person name="Lipzen A."/>
            <person name="Lundell T."/>
            <person name="Morin E."/>
            <person name="Murat C."/>
            <person name="Riley R."/>
            <person name="Ohm R."/>
            <person name="Sun H."/>
            <person name="Tunlid A."/>
            <person name="Henrissat B."/>
            <person name="Grigoriev I.V."/>
            <person name="Hibbett D.S."/>
            <person name="Martin F."/>
        </authorList>
    </citation>
    <scope>NUCLEOTIDE SEQUENCE [LARGE SCALE GENOMIC DNA]</scope>
    <source>
        <strain evidence="2">Ve08.2h10</strain>
    </source>
</reference>
<dbReference type="EMBL" id="KN830909">
    <property type="protein sequence ID" value="KIK72370.1"/>
    <property type="molecule type" value="Genomic_DNA"/>
</dbReference>
<sequence>DLVQYLSDQDVQQRFRLKNTISLTTTKRWMHKIGYQWLHDHCGQYVDGHEHADVVKYWQSIFIPTWKTIEARMLQWLKDGITEEKPDLPLGTRPAVAWRHDKSTFYTNDWHHSGWVHVEAGAEPRLKGEGESIMVLDFISPEYRWCKSPDGKESARVVFQAGKAWDGYYTCNDVLAQTSMTMDLLQKHYPDHDHIFIFDNTPTHLKHAEDALSARHMPKGIQEWGVEVTVKDSAGKVVYGQNGKPLKKKVHMSDGCLPDGTPQLLYFPDGHQHAGKFNGMAQILKEHGFVNVDKLKAQCKDFKCKEGATNCCCHRILFNQPNFMHVPSLLKSLCLSCGFGCLILLKFHCELNFIEQCWGYAKQVYH</sequence>
<gene>
    <name evidence="1" type="ORF">PAXRUDRAFT_180818</name>
</gene>
<dbReference type="PANTHER" id="PTHR35871">
    <property type="entry name" value="EXPRESSED PROTEIN"/>
    <property type="match status" value="1"/>
</dbReference>
<dbReference type="STRING" id="930991.A0A0D0D678"/>
<dbReference type="InParanoid" id="A0A0D0D678"/>
<feature type="non-terminal residue" evidence="1">
    <location>
        <position position="1"/>
    </location>
</feature>
<dbReference type="Gene3D" id="3.30.420.10">
    <property type="entry name" value="Ribonuclease H-like superfamily/Ribonuclease H"/>
    <property type="match status" value="1"/>
</dbReference>
<dbReference type="GO" id="GO:0003676">
    <property type="term" value="F:nucleic acid binding"/>
    <property type="evidence" value="ECO:0007669"/>
    <property type="project" value="InterPro"/>
</dbReference>
<reference evidence="1 2" key="1">
    <citation type="submission" date="2014-04" db="EMBL/GenBank/DDBJ databases">
        <authorList>
            <consortium name="DOE Joint Genome Institute"/>
            <person name="Kuo A."/>
            <person name="Kohler A."/>
            <person name="Jargeat P."/>
            <person name="Nagy L.G."/>
            <person name="Floudas D."/>
            <person name="Copeland A."/>
            <person name="Barry K.W."/>
            <person name="Cichocki N."/>
            <person name="Veneault-Fourrey C."/>
            <person name="LaButti K."/>
            <person name="Lindquist E.A."/>
            <person name="Lipzen A."/>
            <person name="Lundell T."/>
            <person name="Morin E."/>
            <person name="Murat C."/>
            <person name="Sun H."/>
            <person name="Tunlid A."/>
            <person name="Henrissat B."/>
            <person name="Grigoriev I.V."/>
            <person name="Hibbett D.S."/>
            <person name="Martin F."/>
            <person name="Nordberg H.P."/>
            <person name="Cantor M.N."/>
            <person name="Hua S.X."/>
        </authorList>
    </citation>
    <scope>NUCLEOTIDE SEQUENCE [LARGE SCALE GENOMIC DNA]</scope>
    <source>
        <strain evidence="1 2">Ve08.2h10</strain>
    </source>
</reference>